<dbReference type="Gene3D" id="2.60.120.1440">
    <property type="match status" value="1"/>
</dbReference>
<dbReference type="Proteomes" id="UP001202827">
    <property type="component" value="Unassembled WGS sequence"/>
</dbReference>
<protein>
    <submittedName>
        <fullName evidence="7">FecR domain-containing protein</fullName>
    </submittedName>
</protein>
<keyword evidence="2" id="KW-0472">Membrane</keyword>
<dbReference type="InterPro" id="IPR006860">
    <property type="entry name" value="FecR"/>
</dbReference>
<dbReference type="PROSITE" id="PS50005">
    <property type="entry name" value="TPR"/>
    <property type="match status" value="2"/>
</dbReference>
<dbReference type="Gene3D" id="2.40.170.20">
    <property type="entry name" value="TonB-dependent receptor, beta-barrel domain"/>
    <property type="match status" value="1"/>
</dbReference>
<keyword evidence="8" id="KW-1185">Reference proteome</keyword>
<name>A0ABT0IWT9_9HYPH</name>
<feature type="repeat" description="TPR" evidence="4">
    <location>
        <begin position="483"/>
        <end position="516"/>
    </location>
</feature>
<evidence type="ECO:0000256" key="5">
    <source>
        <dbReference type="SAM" id="SignalP"/>
    </source>
</evidence>
<dbReference type="PANTHER" id="PTHR38731">
    <property type="entry name" value="LIPL45-RELATED LIPOPROTEIN-RELATED"/>
    <property type="match status" value="1"/>
</dbReference>
<comment type="subcellular location">
    <subcellularLocation>
        <location evidence="1">Cell outer membrane</location>
    </subcellularLocation>
</comment>
<dbReference type="SUPFAM" id="SSF48452">
    <property type="entry name" value="TPR-like"/>
    <property type="match status" value="2"/>
</dbReference>
<evidence type="ECO:0000313" key="7">
    <source>
        <dbReference type="EMBL" id="MCK8782354.1"/>
    </source>
</evidence>
<dbReference type="Gene3D" id="1.25.40.10">
    <property type="entry name" value="Tetratricopeptide repeat domain"/>
    <property type="match status" value="2"/>
</dbReference>
<dbReference type="EMBL" id="JALPRY010000027">
    <property type="protein sequence ID" value="MCK8782354.1"/>
    <property type="molecule type" value="Genomic_DNA"/>
</dbReference>
<evidence type="ECO:0000256" key="2">
    <source>
        <dbReference type="ARBA" id="ARBA00023136"/>
    </source>
</evidence>
<dbReference type="RefSeq" id="WP_248684662.1">
    <property type="nucleotide sequence ID" value="NZ_JALPRY010000027.1"/>
</dbReference>
<dbReference type="Pfam" id="PF04773">
    <property type="entry name" value="FecR"/>
    <property type="match status" value="1"/>
</dbReference>
<evidence type="ECO:0000256" key="4">
    <source>
        <dbReference type="PROSITE-ProRule" id="PRU00339"/>
    </source>
</evidence>
<feature type="signal peptide" evidence="5">
    <location>
        <begin position="1"/>
        <end position="28"/>
    </location>
</feature>
<gene>
    <name evidence="7" type="ORF">M0654_20465</name>
</gene>
<sequence length="1240" mass="134396">MLGTFNRLLLAAVALPAVVAGLSVAAFAEPVARSGPSAGAVIARKAGEEVRFIDVSNWRFVDLKQDLLTGDVLRTNETGQLAILFSDRTQVRLGRNSTLVVKQITAGTNADTVLQLQSGTIWARAERGGPGVQVQTPAAAAAIRGTDWTMTVKGSQTSLTVLEGLVQFSNPQGSVDVRQGEGAVASIGQAPRKIVIVDSDDREQMLYFLAPRNAFGFMAASPLPVANMRREVDRISAIPPGSRSTEDLLVLAETQLSLEGRQTMLETLALLEARKLSPAQRARLNLVKAITAASDRRYDEAVKLFKLATPGLDAKRRNVAEYGSYYARSLGDPNRVVQPPSSVNSAYSALLKAYATGFLKDIPAAIEVIRDAERKFPQDPMLPAARAQLAILVNDRPQIEEAIARSLALDPNEPTALEARANYRADFKSDLDGALADLQAALKVAPGSTTIWNALGNLQYERGDERAAEAALKKSIDLDPLDPLGYANLANIYMDQNRVEEARALIDKALELDPGFDLALIFRGRYKIQAGQVDEGLEDVLAGTVANPAYSAGQTVLAAAHLEKGDRVAAEQALDNADRLDDNDPVIAAARTALAIEDYDSEGAIRHAQDYVKRSLARGGDYSTLGANQQAGSTLNSAFRFQGLNSWAEYYSDAVFDPFAGTAYIDQAIRGSANPFANSYTYGTDIINNTGNSQAFSSLFQGLLLEPHLIASQSIGTHLFTTPFFETSLEGGFNTAGGEVGYEAEASVQGYTNLPIPISFSGTLQWQQTPDSRDIGALSDLNSESEVVGGSVFLSADVTPYDRLILYYNDASADFSQDVITEHSPAALFPFPVVGEVPLLRERDISTRAVNGGLGWSHTIGYKNNVNAAFLYSRTESRTRSYLEFDFFGLPIPVGVTSSSLDEETYILALNHTIASGDLTWRYGIEGGWSREETGISYEDRVPITLFAPFFDLLPSGPSFDVTTSDTSTVGRAYVDLLHEISPSLKAEYALFGSYVDSDNGDVSRLEPRVGLAWTPMNGQLFRAGFMRSSIDVSTPTLSPVGIVGLQPNQISVGAEGYVDTYALRWDAEWTPDFFTSGEFQHQELHDPTIPIALSVTPFSTGRGRIDRGSLTANLLLGHGFGLSSTVVYTDSEDEDPTSPRYNGPLPFIPEWAGQVALTWVNEANIRGTLAANYVGERISDDSTRLGDYWTLDATLTWEPFDDRVELNLAAYNLLDEDFQVDTGTPGWGRSFKGTLKVRF</sequence>
<feature type="chain" id="PRO_5045051676" evidence="5">
    <location>
        <begin position="29"/>
        <end position="1240"/>
    </location>
</feature>
<keyword evidence="4" id="KW-0802">TPR repeat</keyword>
<dbReference type="InterPro" id="IPR036942">
    <property type="entry name" value="Beta-barrel_TonB_sf"/>
</dbReference>
<keyword evidence="3" id="KW-0998">Cell outer membrane</keyword>
<evidence type="ECO:0000256" key="3">
    <source>
        <dbReference type="ARBA" id="ARBA00023237"/>
    </source>
</evidence>
<accession>A0ABT0IWT9</accession>
<keyword evidence="5" id="KW-0732">Signal</keyword>
<feature type="repeat" description="TPR" evidence="4">
    <location>
        <begin position="449"/>
        <end position="482"/>
    </location>
</feature>
<dbReference type="SMART" id="SM00028">
    <property type="entry name" value="TPR"/>
    <property type="match status" value="3"/>
</dbReference>
<dbReference type="Pfam" id="PF13432">
    <property type="entry name" value="TPR_16"/>
    <property type="match status" value="1"/>
</dbReference>
<evidence type="ECO:0000256" key="1">
    <source>
        <dbReference type="ARBA" id="ARBA00004442"/>
    </source>
</evidence>
<comment type="caution">
    <text evidence="7">The sequence shown here is derived from an EMBL/GenBank/DDBJ whole genome shotgun (WGS) entry which is preliminary data.</text>
</comment>
<evidence type="ECO:0000313" key="8">
    <source>
        <dbReference type="Proteomes" id="UP001202827"/>
    </source>
</evidence>
<evidence type="ECO:0000259" key="6">
    <source>
        <dbReference type="Pfam" id="PF04773"/>
    </source>
</evidence>
<proteinExistence type="predicted"/>
<feature type="domain" description="FecR protein" evidence="6">
    <location>
        <begin position="71"/>
        <end position="167"/>
    </location>
</feature>
<dbReference type="SUPFAM" id="SSF56935">
    <property type="entry name" value="Porins"/>
    <property type="match status" value="1"/>
</dbReference>
<dbReference type="InterPro" id="IPR011990">
    <property type="entry name" value="TPR-like_helical_dom_sf"/>
</dbReference>
<reference evidence="7 8" key="1">
    <citation type="submission" date="2022-04" db="EMBL/GenBank/DDBJ databases">
        <title>Rhizobium coralii sp. nov., isolated from coral Turbinaria peltata.</title>
        <authorList>
            <person name="Sun H."/>
        </authorList>
    </citation>
    <scope>NUCLEOTIDE SEQUENCE [LARGE SCALE GENOMIC DNA]</scope>
    <source>
        <strain evidence="7 8">NTR19</strain>
    </source>
</reference>
<dbReference type="InterPro" id="IPR019734">
    <property type="entry name" value="TPR_rpt"/>
</dbReference>
<organism evidence="7 8">
    <name type="scientific">Neorhizobium turbinariae</name>
    <dbReference type="NCBI Taxonomy" id="2937795"/>
    <lineage>
        <taxon>Bacteria</taxon>
        <taxon>Pseudomonadati</taxon>
        <taxon>Pseudomonadota</taxon>
        <taxon>Alphaproteobacteria</taxon>
        <taxon>Hyphomicrobiales</taxon>
        <taxon>Rhizobiaceae</taxon>
        <taxon>Rhizobium/Agrobacterium group</taxon>
        <taxon>Neorhizobium</taxon>
    </lineage>
</organism>